<keyword evidence="2" id="KW-0472">Membrane</keyword>
<evidence type="ECO:0000256" key="1">
    <source>
        <dbReference type="SAM" id="MobiDB-lite"/>
    </source>
</evidence>
<organism evidence="3">
    <name type="scientific">Gerbil paramyxovirus</name>
    <dbReference type="NCBI Taxonomy" id="2942127"/>
    <lineage>
        <taxon>Viruses</taxon>
        <taxon>Riboviria</taxon>
        <taxon>Orthornavirae</taxon>
        <taxon>Negarnaviricota</taxon>
        <taxon>Haploviricotina</taxon>
        <taxon>Monjiviricetes</taxon>
        <taxon>Mononegavirales</taxon>
        <taxon>Paramyxoviridae</taxon>
        <taxon>Orthoparamyxovirinae</taxon>
        <taxon>Jeilongvirus</taxon>
        <taxon>Jeilongvirus merionis</taxon>
    </lineage>
</organism>
<feature type="transmembrane region" description="Helical" evidence="2">
    <location>
        <begin position="59"/>
        <end position="80"/>
    </location>
</feature>
<reference evidence="3" key="2">
    <citation type="journal article" date="2022" name="Zool. Res.">
        <title>Novel astrovirus and paramyxovirus in Mongolian gerbils (Meriones unguiculatus) from China.</title>
        <authorList>
            <person name="Nie S.M."/>
            <person name="Li J."/>
            <person name="Wang Y.T."/>
            <person name="An C.H."/>
            <person name="Zhou H."/>
            <person name="Xu L."/>
            <person name="Sun Y.X."/>
            <person name="Chang W.H."/>
            <person name="Li C.X."/>
            <person name="Shi W.F."/>
        </authorList>
    </citation>
    <scope>NUCLEOTIDE SEQUENCE</scope>
    <source>
        <strain evidence="3">DB04S/SX/2018</strain>
    </source>
</reference>
<gene>
    <name evidence="3" type="primary">TM</name>
</gene>
<dbReference type="EMBL" id="OL409126">
    <property type="protein sequence ID" value="UWK09073.1"/>
    <property type="molecule type" value="Viral_cRNA"/>
</dbReference>
<proteinExistence type="predicted"/>
<evidence type="ECO:0000313" key="3">
    <source>
        <dbReference type="EMBL" id="UWK09073.1"/>
    </source>
</evidence>
<sequence>MTSVYEEPPSLTNTYIRSRPTPPTPYYRSCKGLLTRDQTTYKSVSSRYSSIRSKRGRDLLLIIILIVSTVNISLSCYLIISFESKSLFEFTKKEQNIGDKIGDKLEEINRIGSSINNVMHSVTYTLPHLISSSKQSTLIRINELASEIRDIIKMQALEFSMRMSNNRTVYIKRGSSDTSVANPDIKTKNSAPTMPPVYPTLVPKVNYPNIPDLPLTNYDINRRMKMNREYEPTHDYILTHRDGDLYHDVANMNPT</sequence>
<evidence type="ECO:0000256" key="2">
    <source>
        <dbReference type="SAM" id="Phobius"/>
    </source>
</evidence>
<keyword evidence="2 3" id="KW-0812">Transmembrane</keyword>
<name>A0A977IV36_9MONO</name>
<protein>
    <submittedName>
        <fullName evidence="3">Transmembrane protein</fullName>
    </submittedName>
</protein>
<keyword evidence="2" id="KW-1133">Transmembrane helix</keyword>
<reference evidence="3" key="1">
    <citation type="submission" date="2021-11" db="EMBL/GenBank/DDBJ databases">
        <authorList>
            <person name="Li C.-X."/>
        </authorList>
    </citation>
    <scope>NUCLEOTIDE SEQUENCE</scope>
    <source>
        <strain evidence="3">DB04S/SX/2018</strain>
    </source>
</reference>
<accession>A0A977IV36</accession>
<feature type="region of interest" description="Disordered" evidence="1">
    <location>
        <begin position="1"/>
        <end position="23"/>
    </location>
</feature>